<reference evidence="1" key="2">
    <citation type="journal article" date="2023" name="IMA Fungus">
        <title>Comparative genomic study of the Penicillium genus elucidates a diverse pangenome and 15 lateral gene transfer events.</title>
        <authorList>
            <person name="Petersen C."/>
            <person name="Sorensen T."/>
            <person name="Nielsen M.R."/>
            <person name="Sondergaard T.E."/>
            <person name="Sorensen J.L."/>
            <person name="Fitzpatrick D.A."/>
            <person name="Frisvad J.C."/>
            <person name="Nielsen K.L."/>
        </authorList>
    </citation>
    <scope>NUCLEOTIDE SEQUENCE</scope>
    <source>
        <strain evidence="1">IBT 29677</strain>
    </source>
</reference>
<dbReference type="OrthoDB" id="4357484at2759"/>
<evidence type="ECO:0000313" key="2">
    <source>
        <dbReference type="Proteomes" id="UP001147747"/>
    </source>
</evidence>
<gene>
    <name evidence="1" type="ORF">N7509_003095</name>
</gene>
<comment type="caution">
    <text evidence="1">The sequence shown here is derived from an EMBL/GenBank/DDBJ whole genome shotgun (WGS) entry which is preliminary data.</text>
</comment>
<dbReference type="RefSeq" id="XP_056490466.1">
    <property type="nucleotide sequence ID" value="XM_056627732.1"/>
</dbReference>
<evidence type="ECO:0000313" key="1">
    <source>
        <dbReference type="EMBL" id="KAJ5403224.1"/>
    </source>
</evidence>
<dbReference type="GeneID" id="81366712"/>
<dbReference type="EMBL" id="JAPZBU010000005">
    <property type="protein sequence ID" value="KAJ5403224.1"/>
    <property type="molecule type" value="Genomic_DNA"/>
</dbReference>
<reference evidence="1" key="1">
    <citation type="submission" date="2022-12" db="EMBL/GenBank/DDBJ databases">
        <authorList>
            <person name="Petersen C."/>
        </authorList>
    </citation>
    <scope>NUCLEOTIDE SEQUENCE</scope>
    <source>
        <strain evidence="1">IBT 29677</strain>
    </source>
</reference>
<name>A0A9W9W493_9EURO</name>
<keyword evidence="2" id="KW-1185">Reference proteome</keyword>
<protein>
    <submittedName>
        <fullName evidence="1">Uncharacterized protein</fullName>
    </submittedName>
</protein>
<dbReference type="Proteomes" id="UP001147747">
    <property type="component" value="Unassembled WGS sequence"/>
</dbReference>
<proteinExistence type="predicted"/>
<dbReference type="AlphaFoldDB" id="A0A9W9W493"/>
<organism evidence="1 2">
    <name type="scientific">Penicillium cosmopolitanum</name>
    <dbReference type="NCBI Taxonomy" id="1131564"/>
    <lineage>
        <taxon>Eukaryota</taxon>
        <taxon>Fungi</taxon>
        <taxon>Dikarya</taxon>
        <taxon>Ascomycota</taxon>
        <taxon>Pezizomycotina</taxon>
        <taxon>Eurotiomycetes</taxon>
        <taxon>Eurotiomycetidae</taxon>
        <taxon>Eurotiales</taxon>
        <taxon>Aspergillaceae</taxon>
        <taxon>Penicillium</taxon>
    </lineage>
</organism>
<sequence length="276" mass="32386">MSRLRDIGVPLWVLEHQRRQKDISTLLACLRDSPDGNTITGDMENRVELNCLDYETGLTHPSVTPYFGRRDHLGLLEKPTLMKTRSRFLHAEKDRDSEKDLKLLQALAHEIDIQLGRHYRELEVQNAAPYEWEDILNSSRDGKLKFNNTQSCCRVRRAVEVVEERRNHRMALLQMNAHANPDKPTVTELQVLLQFMKDGDWERRVWWRLNDKNVSMHNKTHHVVPVLLVTTFLGGQVRVIWGYFDQKLKVQYTELQQFTSSNLGKSLDDLMMWALR</sequence>
<accession>A0A9W9W493</accession>